<accession>A0A9P0IQS1</accession>
<gene>
    <name evidence="2" type="ORF">APHIGO_LOCUS1486</name>
</gene>
<sequence length="168" mass="19271">MIGDQSIFTDRPASIIIKQSAYVTTVTLFCSMFGPSSNNSSLAFFTELDLHLHSFFKNFNFRYFCLVSMTLTCFWSLVDPYVFRNTPLVLPITFVKLLFSSNISADLFRLYVCEIKLKNSRLGRMCARQMIITSYTRRPQHTGSYIVMKCISMVQSTPSDPHHLPPPL</sequence>
<evidence type="ECO:0000313" key="2">
    <source>
        <dbReference type="EMBL" id="CAH1711132.1"/>
    </source>
</evidence>
<feature type="transmembrane region" description="Helical" evidence="1">
    <location>
        <begin position="61"/>
        <end position="78"/>
    </location>
</feature>
<organism evidence="2 3">
    <name type="scientific">Aphis gossypii</name>
    <name type="common">Cotton aphid</name>
    <dbReference type="NCBI Taxonomy" id="80765"/>
    <lineage>
        <taxon>Eukaryota</taxon>
        <taxon>Metazoa</taxon>
        <taxon>Ecdysozoa</taxon>
        <taxon>Arthropoda</taxon>
        <taxon>Hexapoda</taxon>
        <taxon>Insecta</taxon>
        <taxon>Pterygota</taxon>
        <taxon>Neoptera</taxon>
        <taxon>Paraneoptera</taxon>
        <taxon>Hemiptera</taxon>
        <taxon>Sternorrhyncha</taxon>
        <taxon>Aphidomorpha</taxon>
        <taxon>Aphidoidea</taxon>
        <taxon>Aphididae</taxon>
        <taxon>Aphidini</taxon>
        <taxon>Aphis</taxon>
        <taxon>Aphis</taxon>
    </lineage>
</organism>
<dbReference type="AlphaFoldDB" id="A0A9P0IQS1"/>
<protein>
    <submittedName>
        <fullName evidence="2">Uncharacterized protein</fullName>
    </submittedName>
</protein>
<keyword evidence="3" id="KW-1185">Reference proteome</keyword>
<dbReference type="Proteomes" id="UP001154329">
    <property type="component" value="Chromosome 1"/>
</dbReference>
<evidence type="ECO:0000256" key="1">
    <source>
        <dbReference type="SAM" id="Phobius"/>
    </source>
</evidence>
<keyword evidence="1" id="KW-1133">Transmembrane helix</keyword>
<keyword evidence="1" id="KW-0812">Transmembrane</keyword>
<evidence type="ECO:0000313" key="3">
    <source>
        <dbReference type="Proteomes" id="UP001154329"/>
    </source>
</evidence>
<reference evidence="2" key="1">
    <citation type="submission" date="2022-02" db="EMBL/GenBank/DDBJ databases">
        <authorList>
            <person name="King R."/>
        </authorList>
    </citation>
    <scope>NUCLEOTIDE SEQUENCE</scope>
</reference>
<proteinExistence type="predicted"/>
<dbReference type="EMBL" id="OU899034">
    <property type="protein sequence ID" value="CAH1711132.1"/>
    <property type="molecule type" value="Genomic_DNA"/>
</dbReference>
<reference evidence="2" key="2">
    <citation type="submission" date="2022-10" db="EMBL/GenBank/DDBJ databases">
        <authorList>
            <consortium name="ENA_rothamsted_submissions"/>
            <consortium name="culmorum"/>
            <person name="King R."/>
        </authorList>
    </citation>
    <scope>NUCLEOTIDE SEQUENCE</scope>
</reference>
<keyword evidence="1" id="KW-0472">Membrane</keyword>
<name>A0A9P0IQS1_APHGO</name>